<evidence type="ECO:0000259" key="1">
    <source>
        <dbReference type="Pfam" id="PF13403"/>
    </source>
</evidence>
<dbReference type="Proteomes" id="UP001499910">
    <property type="component" value="Unassembled WGS sequence"/>
</dbReference>
<proteinExistence type="predicted"/>
<protein>
    <recommendedName>
        <fullName evidence="1">Hedgehog/Intein (Hint) domain-containing protein</fullName>
    </recommendedName>
</protein>
<dbReference type="SUPFAM" id="SSF51294">
    <property type="entry name" value="Hedgehog/intein (Hint) domain"/>
    <property type="match status" value="1"/>
</dbReference>
<dbReference type="Pfam" id="PF13403">
    <property type="entry name" value="Hint_2"/>
    <property type="match status" value="1"/>
</dbReference>
<evidence type="ECO:0000313" key="3">
    <source>
        <dbReference type="Proteomes" id="UP001499910"/>
    </source>
</evidence>
<dbReference type="Gene3D" id="2.170.16.10">
    <property type="entry name" value="Hedgehog/Intein (Hint) domain"/>
    <property type="match status" value="1"/>
</dbReference>
<reference evidence="3" key="1">
    <citation type="journal article" date="2019" name="Int. J. Syst. Evol. Microbiol.">
        <title>The Global Catalogue of Microorganisms (GCM) 10K type strain sequencing project: providing services to taxonomists for standard genome sequencing and annotation.</title>
        <authorList>
            <consortium name="The Broad Institute Genomics Platform"/>
            <consortium name="The Broad Institute Genome Sequencing Center for Infectious Disease"/>
            <person name="Wu L."/>
            <person name="Ma J."/>
        </authorList>
    </citation>
    <scope>NUCLEOTIDE SEQUENCE [LARGE SCALE GENOMIC DNA]</scope>
    <source>
        <strain evidence="3">JCM 18015</strain>
    </source>
</reference>
<dbReference type="InterPro" id="IPR028992">
    <property type="entry name" value="Hedgehog/Intein_dom"/>
</dbReference>
<sequence length="251" mass="26591">MTAELLGGTRGCAEKDRSEAMTEFFDAQGREAVSANAELGGAHGIYSMTDGSVAGFTDPTNVICFAAGTLIDTPNGRVAVEALRPGDPVMTADEGAQPVRWAGKSLVAGVGDLAPVEILPGGRLTVDRPLLVSPQHRMLVDDYTAQLVFGAEEVLVPAGDLVDGKKIRRVERPLMTYVHLMLDRHQVIYAEGAPTESFHPAGDGLCSLGPAARAALFRAFPDLRDNPDAYGEVARPCARPHETKVMQALAA</sequence>
<accession>A0ABP9KXC3</accession>
<dbReference type="InterPro" id="IPR036844">
    <property type="entry name" value="Hint_dom_sf"/>
</dbReference>
<keyword evidence="3" id="KW-1185">Reference proteome</keyword>
<organism evidence="2 3">
    <name type="scientific">[Roseibacterium] beibuensis</name>
    <dbReference type="NCBI Taxonomy" id="1193142"/>
    <lineage>
        <taxon>Bacteria</taxon>
        <taxon>Pseudomonadati</taxon>
        <taxon>Pseudomonadota</taxon>
        <taxon>Alphaproteobacteria</taxon>
        <taxon>Rhodobacterales</taxon>
        <taxon>Roseobacteraceae</taxon>
        <taxon>Roseicyclus</taxon>
    </lineage>
</organism>
<name>A0ABP9KXC3_9RHOB</name>
<gene>
    <name evidence="2" type="ORF">GCM10023209_04100</name>
</gene>
<feature type="domain" description="Hedgehog/Intein (Hint)" evidence="1">
    <location>
        <begin position="63"/>
        <end position="201"/>
    </location>
</feature>
<dbReference type="EMBL" id="BAABHW010000001">
    <property type="protein sequence ID" value="GAA5065987.1"/>
    <property type="molecule type" value="Genomic_DNA"/>
</dbReference>
<evidence type="ECO:0000313" key="2">
    <source>
        <dbReference type="EMBL" id="GAA5065987.1"/>
    </source>
</evidence>
<comment type="caution">
    <text evidence="2">The sequence shown here is derived from an EMBL/GenBank/DDBJ whole genome shotgun (WGS) entry which is preliminary data.</text>
</comment>